<gene>
    <name evidence="12" type="ORF">I8752_09955</name>
</gene>
<reference evidence="12 13" key="1">
    <citation type="journal article" date="2021" name="Int. J. Syst. Evol. Microbiol.">
        <title>Amazonocrinis nigriterrae gen. nov., sp. nov., Atlanticothrix silvestris gen. nov., sp. nov. and Dendronalium phyllosphericum gen. nov., sp. nov., nostocacean cyanobacteria from Brazilian environments.</title>
        <authorList>
            <person name="Alvarenga D.O."/>
            <person name="Andreote A.P.D."/>
            <person name="Branco L.H.Z."/>
            <person name="Delbaje E."/>
            <person name="Cruz R.B."/>
            <person name="Varani A.M."/>
            <person name="Fiore M.F."/>
        </authorList>
    </citation>
    <scope>NUCLEOTIDE SEQUENCE [LARGE SCALE GENOMIC DNA]</scope>
    <source>
        <strain evidence="12 13">CENA369</strain>
    </source>
</reference>
<dbReference type="InterPro" id="IPR003660">
    <property type="entry name" value="HAMP_dom"/>
</dbReference>
<evidence type="ECO:0000313" key="13">
    <source>
        <dbReference type="Proteomes" id="UP000662314"/>
    </source>
</evidence>
<feature type="coiled-coil region" evidence="8">
    <location>
        <begin position="272"/>
        <end position="299"/>
    </location>
</feature>
<dbReference type="SMART" id="SM00304">
    <property type="entry name" value="HAMP"/>
    <property type="match status" value="1"/>
</dbReference>
<dbReference type="InterPro" id="IPR003594">
    <property type="entry name" value="HATPase_dom"/>
</dbReference>
<dbReference type="CDD" id="cd00082">
    <property type="entry name" value="HisKA"/>
    <property type="match status" value="1"/>
</dbReference>
<evidence type="ECO:0000256" key="6">
    <source>
        <dbReference type="ARBA" id="ARBA00022777"/>
    </source>
</evidence>
<keyword evidence="9" id="KW-1133">Transmembrane helix</keyword>
<dbReference type="InterPro" id="IPR004358">
    <property type="entry name" value="Sig_transdc_His_kin-like_C"/>
</dbReference>
<evidence type="ECO:0000256" key="8">
    <source>
        <dbReference type="SAM" id="Coils"/>
    </source>
</evidence>
<dbReference type="Proteomes" id="UP000662314">
    <property type="component" value="Unassembled WGS sequence"/>
</dbReference>
<keyword evidence="9" id="KW-0812">Transmembrane</keyword>
<evidence type="ECO:0000256" key="2">
    <source>
        <dbReference type="ARBA" id="ARBA00004370"/>
    </source>
</evidence>
<dbReference type="SUPFAM" id="SSF55874">
    <property type="entry name" value="ATPase domain of HSP90 chaperone/DNA topoisomerase II/histidine kinase"/>
    <property type="match status" value="1"/>
</dbReference>
<evidence type="ECO:0000256" key="7">
    <source>
        <dbReference type="ARBA" id="ARBA00023012"/>
    </source>
</evidence>
<accession>A0A8J7HZT0</accession>
<feature type="domain" description="Histidine kinase" evidence="10">
    <location>
        <begin position="308"/>
        <end position="566"/>
    </location>
</feature>
<evidence type="ECO:0000313" key="12">
    <source>
        <dbReference type="EMBL" id="MBH8573330.1"/>
    </source>
</evidence>
<dbReference type="Gene3D" id="6.10.340.10">
    <property type="match status" value="1"/>
</dbReference>
<keyword evidence="13" id="KW-1185">Reference proteome</keyword>
<protein>
    <recommendedName>
        <fullName evidence="3">histidine kinase</fullName>
        <ecNumber evidence="3">2.7.13.3</ecNumber>
    </recommendedName>
</protein>
<evidence type="ECO:0000259" key="10">
    <source>
        <dbReference type="PROSITE" id="PS50109"/>
    </source>
</evidence>
<dbReference type="PANTHER" id="PTHR43065:SF50">
    <property type="entry name" value="HISTIDINE KINASE"/>
    <property type="match status" value="1"/>
</dbReference>
<dbReference type="Gene3D" id="1.10.287.130">
    <property type="match status" value="1"/>
</dbReference>
<dbReference type="SUPFAM" id="SSF158472">
    <property type="entry name" value="HAMP domain-like"/>
    <property type="match status" value="1"/>
</dbReference>
<evidence type="ECO:0000259" key="11">
    <source>
        <dbReference type="PROSITE" id="PS50885"/>
    </source>
</evidence>
<comment type="subcellular location">
    <subcellularLocation>
        <location evidence="2">Membrane</location>
    </subcellularLocation>
</comment>
<feature type="domain" description="HAMP" evidence="11">
    <location>
        <begin position="204"/>
        <end position="256"/>
    </location>
</feature>
<keyword evidence="9" id="KW-0472">Membrane</keyword>
<dbReference type="PRINTS" id="PR00344">
    <property type="entry name" value="BCTRLSENSOR"/>
</dbReference>
<dbReference type="SMART" id="SM00387">
    <property type="entry name" value="HATPase_c"/>
    <property type="match status" value="1"/>
</dbReference>
<dbReference type="CDD" id="cd06225">
    <property type="entry name" value="HAMP"/>
    <property type="match status" value="1"/>
</dbReference>
<dbReference type="InterPro" id="IPR005467">
    <property type="entry name" value="His_kinase_dom"/>
</dbReference>
<proteinExistence type="predicted"/>
<dbReference type="RefSeq" id="WP_214432150.1">
    <property type="nucleotide sequence ID" value="NZ_JAECZA010000030.1"/>
</dbReference>
<dbReference type="EC" id="2.7.13.3" evidence="3"/>
<comment type="caution">
    <text evidence="12">The sequence shown here is derived from an EMBL/GenBank/DDBJ whole genome shotgun (WGS) entry which is preliminary data.</text>
</comment>
<evidence type="ECO:0000256" key="3">
    <source>
        <dbReference type="ARBA" id="ARBA00012438"/>
    </source>
</evidence>
<evidence type="ECO:0000256" key="5">
    <source>
        <dbReference type="ARBA" id="ARBA00022679"/>
    </source>
</evidence>
<name>A0A8J7HZT0_9NOST</name>
<evidence type="ECO:0000256" key="4">
    <source>
        <dbReference type="ARBA" id="ARBA00022553"/>
    </source>
</evidence>
<dbReference type="GO" id="GO:0000155">
    <property type="term" value="F:phosphorelay sensor kinase activity"/>
    <property type="evidence" value="ECO:0007669"/>
    <property type="project" value="InterPro"/>
</dbReference>
<evidence type="ECO:0000256" key="1">
    <source>
        <dbReference type="ARBA" id="ARBA00000085"/>
    </source>
</evidence>
<keyword evidence="8" id="KW-0175">Coiled coil</keyword>
<dbReference type="AlphaFoldDB" id="A0A8J7HZT0"/>
<dbReference type="SUPFAM" id="SSF47384">
    <property type="entry name" value="Homodimeric domain of signal transducing histidine kinase"/>
    <property type="match status" value="1"/>
</dbReference>
<keyword evidence="5" id="KW-0808">Transferase</keyword>
<dbReference type="GO" id="GO:0016020">
    <property type="term" value="C:membrane"/>
    <property type="evidence" value="ECO:0007669"/>
    <property type="project" value="UniProtKB-SubCell"/>
</dbReference>
<dbReference type="PANTHER" id="PTHR43065">
    <property type="entry name" value="SENSOR HISTIDINE KINASE"/>
    <property type="match status" value="1"/>
</dbReference>
<feature type="transmembrane region" description="Helical" evidence="9">
    <location>
        <begin position="181"/>
        <end position="207"/>
    </location>
</feature>
<dbReference type="InterPro" id="IPR036890">
    <property type="entry name" value="HATPase_C_sf"/>
</dbReference>
<dbReference type="InterPro" id="IPR036097">
    <property type="entry name" value="HisK_dim/P_sf"/>
</dbReference>
<sequence length="580" mass="64747">MKISQKLTTSFLGVAVLMGTIGSLAVTLQSQVSQKRAVEEAKYVAETIAYFVSEHLEKDLAGKNKSLTAVDLERLQHNITRLHALKKRDIEIIDRNGIIIADVVAADVGQHFADDEHGEVRQTLKDGIPRTFIEVSNDYPQGIRQIVVQLKNDESGEIFGVMLLEYTNLHNEIAIATQKSMMAILSITCVTSLLAVALGYFISASILQRIEELRQASLNIAQGDLDYRVEMESKDEIGDLAISFNKMANHLQESKTELVKTNQKLVSEIVERQQAETELHQALQNLRQMQAQLIQTEKMSSLGQLVAGIAHEINNPINFIYGNLVLTQGYTQDLLDIVSLYQAHFPEPGEKILAKVETIDLEYLIEDLPKMLASMKIGANRIREIVLSLRNFSRLDEAELKAVDIHEGIDSTLLILQNRLKAKSNHSEIEIIKEYGQLPLVECYAGQLNQVFMNIINNAIDALDEFNQQRSSAEIQAKPSTIRIRTEVIHGEWIAIAIADNGGGISQEIISKLFDPFFTTKPIGKGTGLGLSISYQIVTDKHYGKIWCNSAPGKETEFIVQIPIKQQLPAGKIRNKELKT</sequence>
<comment type="catalytic activity">
    <reaction evidence="1">
        <text>ATP + protein L-histidine = ADP + protein N-phospho-L-histidine.</text>
        <dbReference type="EC" id="2.7.13.3"/>
    </reaction>
</comment>
<dbReference type="PROSITE" id="PS50109">
    <property type="entry name" value="HIS_KIN"/>
    <property type="match status" value="1"/>
</dbReference>
<dbReference type="EMBL" id="JAECZA010000030">
    <property type="protein sequence ID" value="MBH8573330.1"/>
    <property type="molecule type" value="Genomic_DNA"/>
</dbReference>
<keyword evidence="7" id="KW-0902">Two-component regulatory system</keyword>
<keyword evidence="4" id="KW-0597">Phosphoprotein</keyword>
<dbReference type="InterPro" id="IPR003661">
    <property type="entry name" value="HisK_dim/P_dom"/>
</dbReference>
<organism evidence="12 13">
    <name type="scientific">Dendronalium phyllosphericum CENA369</name>
    <dbReference type="NCBI Taxonomy" id="1725256"/>
    <lineage>
        <taxon>Bacteria</taxon>
        <taxon>Bacillati</taxon>
        <taxon>Cyanobacteriota</taxon>
        <taxon>Cyanophyceae</taxon>
        <taxon>Nostocales</taxon>
        <taxon>Nostocaceae</taxon>
        <taxon>Dendronalium</taxon>
        <taxon>Dendronalium phyllosphericum</taxon>
    </lineage>
</organism>
<keyword evidence="6" id="KW-0418">Kinase</keyword>
<dbReference type="Pfam" id="PF00672">
    <property type="entry name" value="HAMP"/>
    <property type="match status" value="1"/>
</dbReference>
<evidence type="ECO:0000256" key="9">
    <source>
        <dbReference type="SAM" id="Phobius"/>
    </source>
</evidence>
<dbReference type="Gene3D" id="3.30.565.10">
    <property type="entry name" value="Histidine kinase-like ATPase, C-terminal domain"/>
    <property type="match status" value="1"/>
</dbReference>
<dbReference type="Pfam" id="PF02518">
    <property type="entry name" value="HATPase_c"/>
    <property type="match status" value="1"/>
</dbReference>
<dbReference type="PROSITE" id="PS50885">
    <property type="entry name" value="HAMP"/>
    <property type="match status" value="1"/>
</dbReference>